<evidence type="ECO:0000313" key="2">
    <source>
        <dbReference type="EMBL" id="TWT69943.1"/>
    </source>
</evidence>
<dbReference type="Proteomes" id="UP000317238">
    <property type="component" value="Unassembled WGS sequence"/>
</dbReference>
<name>A0A5C5Y5F0_9PLAN</name>
<reference evidence="2 3" key="1">
    <citation type="submission" date="2019-02" db="EMBL/GenBank/DDBJ databases">
        <title>Deep-cultivation of Planctomycetes and their phenomic and genomic characterization uncovers novel biology.</title>
        <authorList>
            <person name="Wiegand S."/>
            <person name="Jogler M."/>
            <person name="Boedeker C."/>
            <person name="Pinto D."/>
            <person name="Vollmers J."/>
            <person name="Rivas-Marin E."/>
            <person name="Kohn T."/>
            <person name="Peeters S.H."/>
            <person name="Heuer A."/>
            <person name="Rast P."/>
            <person name="Oberbeckmann S."/>
            <person name="Bunk B."/>
            <person name="Jeske O."/>
            <person name="Meyerdierks A."/>
            <person name="Storesund J.E."/>
            <person name="Kallscheuer N."/>
            <person name="Luecker S."/>
            <person name="Lage O.M."/>
            <person name="Pohl T."/>
            <person name="Merkel B.J."/>
            <person name="Hornburger P."/>
            <person name="Mueller R.-W."/>
            <person name="Bruemmer F."/>
            <person name="Labrenz M."/>
            <person name="Spormann A.M."/>
            <person name="Op Den Camp H."/>
            <person name="Overmann J."/>
            <person name="Amann R."/>
            <person name="Jetten M.S.M."/>
            <person name="Mascher T."/>
            <person name="Medema M.H."/>
            <person name="Devos D.P."/>
            <person name="Kaster A.-K."/>
            <person name="Ovreas L."/>
            <person name="Rohde M."/>
            <person name="Galperin M.Y."/>
            <person name="Jogler C."/>
        </authorList>
    </citation>
    <scope>NUCLEOTIDE SEQUENCE [LARGE SCALE GENOMIC DNA]</scope>
    <source>
        <strain evidence="2 3">Pan14r</strain>
    </source>
</reference>
<proteinExistence type="predicted"/>
<evidence type="ECO:0000256" key="1">
    <source>
        <dbReference type="SAM" id="SignalP"/>
    </source>
</evidence>
<dbReference type="AlphaFoldDB" id="A0A5C5Y5F0"/>
<dbReference type="EMBL" id="SJPL01000001">
    <property type="protein sequence ID" value="TWT69943.1"/>
    <property type="molecule type" value="Genomic_DNA"/>
</dbReference>
<protein>
    <submittedName>
        <fullName evidence="2">Uncharacterized protein</fullName>
    </submittedName>
</protein>
<feature type="chain" id="PRO_5023136038" evidence="1">
    <location>
        <begin position="21"/>
        <end position="170"/>
    </location>
</feature>
<organism evidence="2 3">
    <name type="scientific">Crateriforma conspicua</name>
    <dbReference type="NCBI Taxonomy" id="2527996"/>
    <lineage>
        <taxon>Bacteria</taxon>
        <taxon>Pseudomonadati</taxon>
        <taxon>Planctomycetota</taxon>
        <taxon>Planctomycetia</taxon>
        <taxon>Planctomycetales</taxon>
        <taxon>Planctomycetaceae</taxon>
        <taxon>Crateriforma</taxon>
    </lineage>
</organism>
<gene>
    <name evidence="2" type="ORF">Pan14r_22400</name>
</gene>
<keyword evidence="3" id="KW-1185">Reference proteome</keyword>
<accession>A0A5C5Y5F0</accession>
<comment type="caution">
    <text evidence="2">The sequence shown here is derived from an EMBL/GenBank/DDBJ whole genome shotgun (WGS) entry which is preliminary data.</text>
</comment>
<dbReference type="RefSeq" id="WP_145300521.1">
    <property type="nucleotide sequence ID" value="NZ_CP036319.1"/>
</dbReference>
<evidence type="ECO:0000313" key="3">
    <source>
        <dbReference type="Proteomes" id="UP000317238"/>
    </source>
</evidence>
<dbReference type="OrthoDB" id="9880625at2"/>
<sequence length="170" mass="19387" precursor="true">MTIHIRSILILLSLCCVATADEPQDERKRSERANAVSATRIDSTARQIKRPWSWSGPARQIHPSRTMWSNLWDNLLSVPDVLRTAHPELEDGAGMLVTSDVTLEYGKVKFTAGEIILQIDEIRLTRKEELPMRINTARVARVLMPDGKIVQRDIPAWRVPIRPHPPMPKR</sequence>
<feature type="signal peptide" evidence="1">
    <location>
        <begin position="1"/>
        <end position="20"/>
    </location>
</feature>
<keyword evidence="1" id="KW-0732">Signal</keyword>